<accession>A0ABC9GR25</accession>
<feature type="compositionally biased region" description="Acidic residues" evidence="1">
    <location>
        <begin position="322"/>
        <end position="334"/>
    </location>
</feature>
<feature type="compositionally biased region" description="Basic and acidic residues" evidence="1">
    <location>
        <begin position="274"/>
        <end position="286"/>
    </location>
</feature>
<keyword evidence="3" id="KW-1185">Reference proteome</keyword>
<feature type="region of interest" description="Disordered" evidence="1">
    <location>
        <begin position="202"/>
        <end position="230"/>
    </location>
</feature>
<reference evidence="2" key="1">
    <citation type="submission" date="2024-10" db="EMBL/GenBank/DDBJ databases">
        <authorList>
            <person name="Ryan C."/>
        </authorList>
    </citation>
    <scope>NUCLEOTIDE SEQUENCE [LARGE SCALE GENOMIC DNA]</scope>
</reference>
<evidence type="ECO:0000313" key="3">
    <source>
        <dbReference type="Proteomes" id="UP001497457"/>
    </source>
</evidence>
<sequence>MVFRARRLSEPEQAHLVTDPQGHDHRLQTRRVVEVPLVVHPRPVARRLAGGGYELPQRVVLGDARAQRVEARVGDEQRERGGGGRGGVADERVEEVRRLADVHGHGDLAAVGVAGASGGGDGGADGAVVEDVGVDEGDGCLGADVGGVARDAGVVEADDEVVRVDLCAPAGAEEDSAVPHNGAGGEAPRAAELARELAHDSGGDIAAPAAGTAREEEGAEGGAEGGEEGFVAGERVDGDAEAGHGPLPRRGGGVAAVREAEVEKAVVVADAGEGGDRGVGEERGRLGQDLVPAGVGGGEAAEERVGGVCGRAPGEEQVAAEGEGEEREREEEEDRREMAALHLRRWCRRDPAAISRRGGEPVPVPPTR</sequence>
<feature type="region of interest" description="Disordered" evidence="1">
    <location>
        <begin position="71"/>
        <end position="90"/>
    </location>
</feature>
<dbReference type="AlphaFoldDB" id="A0ABC9GR25"/>
<dbReference type="EMBL" id="OZ075119">
    <property type="protein sequence ID" value="CAL5098274.1"/>
    <property type="molecule type" value="Genomic_DNA"/>
</dbReference>
<proteinExistence type="predicted"/>
<gene>
    <name evidence="2" type="ORF">URODEC1_LOCUS118143</name>
</gene>
<organism evidence="2 3">
    <name type="scientific">Urochloa decumbens</name>
    <dbReference type="NCBI Taxonomy" id="240449"/>
    <lineage>
        <taxon>Eukaryota</taxon>
        <taxon>Viridiplantae</taxon>
        <taxon>Streptophyta</taxon>
        <taxon>Embryophyta</taxon>
        <taxon>Tracheophyta</taxon>
        <taxon>Spermatophyta</taxon>
        <taxon>Magnoliopsida</taxon>
        <taxon>Liliopsida</taxon>
        <taxon>Poales</taxon>
        <taxon>Poaceae</taxon>
        <taxon>PACMAD clade</taxon>
        <taxon>Panicoideae</taxon>
        <taxon>Panicodae</taxon>
        <taxon>Paniceae</taxon>
        <taxon>Melinidinae</taxon>
        <taxon>Urochloa</taxon>
    </lineage>
</organism>
<feature type="region of interest" description="Disordered" evidence="1">
    <location>
        <begin position="273"/>
        <end position="337"/>
    </location>
</feature>
<evidence type="ECO:0000313" key="2">
    <source>
        <dbReference type="EMBL" id="CAL5098274.1"/>
    </source>
</evidence>
<dbReference type="Proteomes" id="UP001497457">
    <property type="component" value="Chromosome 9rd"/>
</dbReference>
<protein>
    <submittedName>
        <fullName evidence="2">Uncharacterized protein</fullName>
    </submittedName>
</protein>
<name>A0ABC9GR25_9POAL</name>
<evidence type="ECO:0000256" key="1">
    <source>
        <dbReference type="SAM" id="MobiDB-lite"/>
    </source>
</evidence>